<dbReference type="EMBL" id="CP061800">
    <property type="protein sequence ID" value="QTA91245.1"/>
    <property type="molecule type" value="Genomic_DNA"/>
</dbReference>
<protein>
    <submittedName>
        <fullName evidence="1">Uncharacterized protein</fullName>
    </submittedName>
</protein>
<dbReference type="KEGG" id="dmm:dnm_073090"/>
<keyword evidence="2" id="KW-1185">Reference proteome</keyword>
<evidence type="ECO:0000313" key="1">
    <source>
        <dbReference type="EMBL" id="QTA91245.1"/>
    </source>
</evidence>
<dbReference type="AlphaFoldDB" id="A0A975GRS4"/>
<gene>
    <name evidence="1" type="ORF">dnm_073090</name>
</gene>
<accession>A0A975GRS4</accession>
<name>A0A975GRS4_9BACT</name>
<dbReference type="Proteomes" id="UP000663722">
    <property type="component" value="Chromosome"/>
</dbReference>
<proteinExistence type="predicted"/>
<sequence length="39" mass="4257">MVTQPARNIKARTTKPLLFNYSPLSILKNITLIISGGAD</sequence>
<reference evidence="1" key="1">
    <citation type="journal article" date="2021" name="Microb. Physiol.">
        <title>Proteogenomic Insights into the Physiology of Marine, Sulfate-Reducing, Filamentous Desulfonema limicola and Desulfonema magnum.</title>
        <authorList>
            <person name="Schnaars V."/>
            <person name="Wohlbrand L."/>
            <person name="Scheve S."/>
            <person name="Hinrichs C."/>
            <person name="Reinhardt R."/>
            <person name="Rabus R."/>
        </authorList>
    </citation>
    <scope>NUCLEOTIDE SEQUENCE</scope>
    <source>
        <strain evidence="1">4be13</strain>
    </source>
</reference>
<organism evidence="1 2">
    <name type="scientific">Desulfonema magnum</name>
    <dbReference type="NCBI Taxonomy" id="45655"/>
    <lineage>
        <taxon>Bacteria</taxon>
        <taxon>Pseudomonadati</taxon>
        <taxon>Thermodesulfobacteriota</taxon>
        <taxon>Desulfobacteria</taxon>
        <taxon>Desulfobacterales</taxon>
        <taxon>Desulfococcaceae</taxon>
        <taxon>Desulfonema</taxon>
    </lineage>
</organism>
<evidence type="ECO:0000313" key="2">
    <source>
        <dbReference type="Proteomes" id="UP000663722"/>
    </source>
</evidence>